<dbReference type="Proteomes" id="UP000196440">
    <property type="component" value="Unassembled WGS sequence"/>
</dbReference>
<evidence type="ECO:0000313" key="6">
    <source>
        <dbReference type="EMBL" id="OVZ82405.1"/>
    </source>
</evidence>
<comment type="similarity">
    <text evidence="2">Belongs to the fimbrial protein family.</text>
</comment>
<dbReference type="GO" id="GO:0043709">
    <property type="term" value="P:cell adhesion involved in single-species biofilm formation"/>
    <property type="evidence" value="ECO:0007669"/>
    <property type="project" value="TreeGrafter"/>
</dbReference>
<keyword evidence="4" id="KW-0281">Fimbrium</keyword>
<dbReference type="PANTHER" id="PTHR33420:SF3">
    <property type="entry name" value="FIMBRIAL SUBUNIT ELFA"/>
    <property type="match status" value="1"/>
</dbReference>
<dbReference type="InterPro" id="IPR050263">
    <property type="entry name" value="Bact_Fimbrial_Adh_Pro"/>
</dbReference>
<evidence type="ECO:0000256" key="2">
    <source>
        <dbReference type="ARBA" id="ARBA00006671"/>
    </source>
</evidence>
<organism evidence="6 7">
    <name type="scientific">Yersinia intermedia</name>
    <dbReference type="NCBI Taxonomy" id="631"/>
    <lineage>
        <taxon>Bacteria</taxon>
        <taxon>Pseudomonadati</taxon>
        <taxon>Pseudomonadota</taxon>
        <taxon>Gammaproteobacteria</taxon>
        <taxon>Enterobacterales</taxon>
        <taxon>Yersiniaceae</taxon>
        <taxon>Yersinia</taxon>
    </lineage>
</organism>
<dbReference type="Gene3D" id="2.60.40.1090">
    <property type="entry name" value="Fimbrial-type adhesion domain"/>
    <property type="match status" value="1"/>
</dbReference>
<proteinExistence type="inferred from homology"/>
<reference evidence="6 7" key="1">
    <citation type="submission" date="2017-05" db="EMBL/GenBank/DDBJ databases">
        <title>Whole genome sequencing of Yersinia kristensenii.</title>
        <authorList>
            <person name="Campioni F."/>
        </authorList>
    </citation>
    <scope>NUCLEOTIDE SEQUENCE [LARGE SCALE GENOMIC DNA]</scope>
    <source>
        <strain evidence="6 7">CFSAN060536</strain>
    </source>
</reference>
<dbReference type="RefSeq" id="WP_050084391.1">
    <property type="nucleotide sequence ID" value="NZ_CBCPKE010000009.1"/>
</dbReference>
<gene>
    <name evidence="6" type="ORF">CBW57_20620</name>
</gene>
<evidence type="ECO:0000256" key="1">
    <source>
        <dbReference type="ARBA" id="ARBA00004561"/>
    </source>
</evidence>
<comment type="subcellular location">
    <subcellularLocation>
        <location evidence="1">Fimbrium</location>
    </subcellularLocation>
</comment>
<evidence type="ECO:0000256" key="5">
    <source>
        <dbReference type="SAM" id="SignalP"/>
    </source>
</evidence>
<evidence type="ECO:0000256" key="3">
    <source>
        <dbReference type="ARBA" id="ARBA00022729"/>
    </source>
</evidence>
<keyword evidence="3 5" id="KW-0732">Signal</keyword>
<dbReference type="Pfam" id="PF16970">
    <property type="entry name" value="FimA"/>
    <property type="match status" value="1"/>
</dbReference>
<dbReference type="AlphaFoldDB" id="A0A208ZPM3"/>
<name>A0A208ZPM3_YERIN</name>
<dbReference type="SUPFAM" id="SSF49401">
    <property type="entry name" value="Bacterial adhesins"/>
    <property type="match status" value="1"/>
</dbReference>
<accession>A0A208ZPM3</accession>
<protein>
    <submittedName>
        <fullName evidence="6">Type 1 fimbrial protein</fullName>
    </submittedName>
</protein>
<dbReference type="InterPro" id="IPR039458">
    <property type="entry name" value="FimA-like"/>
</dbReference>
<dbReference type="PANTHER" id="PTHR33420">
    <property type="entry name" value="FIMBRIAL SUBUNIT ELFA-RELATED"/>
    <property type="match status" value="1"/>
</dbReference>
<dbReference type="InterPro" id="IPR036937">
    <property type="entry name" value="Adhesion_dom_fimbrial_sf"/>
</dbReference>
<comment type="caution">
    <text evidence="6">The sequence shown here is derived from an EMBL/GenBank/DDBJ whole genome shotgun (WGS) entry which is preliminary data.</text>
</comment>
<feature type="signal peptide" evidence="5">
    <location>
        <begin position="1"/>
        <end position="24"/>
    </location>
</feature>
<evidence type="ECO:0000256" key="4">
    <source>
        <dbReference type="ARBA" id="ARBA00023263"/>
    </source>
</evidence>
<dbReference type="EMBL" id="NHOI01000037">
    <property type="protein sequence ID" value="OVZ82405.1"/>
    <property type="molecule type" value="Genomic_DNA"/>
</dbReference>
<feature type="chain" id="PRO_5011477022" evidence="5">
    <location>
        <begin position="25"/>
        <end position="179"/>
    </location>
</feature>
<dbReference type="GO" id="GO:0009289">
    <property type="term" value="C:pilus"/>
    <property type="evidence" value="ECO:0007669"/>
    <property type="project" value="UniProtKB-SubCell"/>
</dbReference>
<sequence length="179" mass="18066">MKIKTSNALIAAIASVFIAQSAFAVDGTITINGQITDTTCSIAVNNGTNDGTVNLPTISAIALSSVNSVAGTTPFNIVLSGCTGATLNNAYAYFEPGAFVETTTGRLNNNSGTATGVQVRLLDKVSTPIVVGGTSQGGVVEDVSGGGATLGYYAQYYANSGTVSAGTVVTQVDYTIVYD</sequence>
<evidence type="ECO:0000313" key="7">
    <source>
        <dbReference type="Proteomes" id="UP000196440"/>
    </source>
</evidence>
<dbReference type="InterPro" id="IPR008966">
    <property type="entry name" value="Adhesion_dom_sf"/>
</dbReference>